<comment type="caution">
    <text evidence="1">The sequence shown here is derived from an EMBL/GenBank/DDBJ whole genome shotgun (WGS) entry which is preliminary data.</text>
</comment>
<keyword evidence="2" id="KW-1185">Reference proteome</keyword>
<dbReference type="OrthoDB" id="1955035at2"/>
<gene>
    <name evidence="1" type="ORF">E2980_04240</name>
</gene>
<protein>
    <submittedName>
        <fullName evidence="1">Uncharacterized protein</fullName>
    </submittedName>
</protein>
<accession>A0A4Y8M5B9</accession>
<reference evidence="1 2" key="1">
    <citation type="submission" date="2019-03" db="EMBL/GenBank/DDBJ databases">
        <title>Cohnella endophytica sp. nov., a novel endophytic bacterium isolated from bark of Sonneratia apetala.</title>
        <authorList>
            <person name="Tuo L."/>
        </authorList>
    </citation>
    <scope>NUCLEOTIDE SEQUENCE [LARGE SCALE GENOMIC DNA]</scope>
    <source>
        <strain evidence="1 2">CCTCC AB 208254</strain>
    </source>
</reference>
<organism evidence="1 2">
    <name type="scientific">Cohnella luojiensis</name>
    <dbReference type="NCBI Taxonomy" id="652876"/>
    <lineage>
        <taxon>Bacteria</taxon>
        <taxon>Bacillati</taxon>
        <taxon>Bacillota</taxon>
        <taxon>Bacilli</taxon>
        <taxon>Bacillales</taxon>
        <taxon>Paenibacillaceae</taxon>
        <taxon>Cohnella</taxon>
    </lineage>
</organism>
<dbReference type="Pfam" id="PF21835">
    <property type="entry name" value="YIEGIA_cap"/>
    <property type="match status" value="1"/>
</dbReference>
<dbReference type="AlphaFoldDB" id="A0A4Y8M5B9"/>
<dbReference type="RefSeq" id="WP_135150886.1">
    <property type="nucleotide sequence ID" value="NZ_SOMN01000003.1"/>
</dbReference>
<dbReference type="InterPro" id="IPR054055">
    <property type="entry name" value="YpzH"/>
</dbReference>
<evidence type="ECO:0000313" key="2">
    <source>
        <dbReference type="Proteomes" id="UP000297900"/>
    </source>
</evidence>
<proteinExistence type="predicted"/>
<dbReference type="Proteomes" id="UP000297900">
    <property type="component" value="Unassembled WGS sequence"/>
</dbReference>
<name>A0A4Y8M5B9_9BACL</name>
<dbReference type="EMBL" id="SOMN01000003">
    <property type="protein sequence ID" value="TFE29972.1"/>
    <property type="molecule type" value="Genomic_DNA"/>
</dbReference>
<sequence length="59" mass="6386">MAKIVGVVATGDTEVGGGAPIFYAKDRDQLQTIAHLLEKVLDSAAHEVNKDLFIIVNRH</sequence>
<evidence type="ECO:0000313" key="1">
    <source>
        <dbReference type="EMBL" id="TFE29972.1"/>
    </source>
</evidence>